<reference evidence="2 3" key="1">
    <citation type="journal article" date="2013" name="Genome Biol.">
        <title>The genome sequence of the most widely cultivated cacao type and its use to identify candidate genes regulating pod color.</title>
        <authorList>
            <person name="Motamayor J.C."/>
            <person name="Mockaitis K."/>
            <person name="Schmutz J."/>
            <person name="Haiminen N."/>
            <person name="Iii D.L."/>
            <person name="Cornejo O."/>
            <person name="Findley S.D."/>
            <person name="Zheng P."/>
            <person name="Utro F."/>
            <person name="Royaert S."/>
            <person name="Saski C."/>
            <person name="Jenkins J."/>
            <person name="Podicheti R."/>
            <person name="Zhao M."/>
            <person name="Scheffler B.E."/>
            <person name="Stack J.C."/>
            <person name="Feltus F.A."/>
            <person name="Mustiga G.M."/>
            <person name="Amores F."/>
            <person name="Phillips W."/>
            <person name="Marelli J.P."/>
            <person name="May G.D."/>
            <person name="Shapiro H."/>
            <person name="Ma J."/>
            <person name="Bustamante C.D."/>
            <person name="Schnell R.J."/>
            <person name="Main D."/>
            <person name="Gilbert D."/>
            <person name="Parida L."/>
            <person name="Kuhn D.N."/>
        </authorList>
    </citation>
    <scope>NUCLEOTIDE SEQUENCE [LARGE SCALE GENOMIC DNA]</scope>
    <source>
        <strain evidence="3">cv. Matina 1-6</strain>
    </source>
</reference>
<protein>
    <submittedName>
        <fullName evidence="2">Uncharacterized protein</fullName>
    </submittedName>
</protein>
<feature type="region of interest" description="Disordered" evidence="1">
    <location>
        <begin position="144"/>
        <end position="197"/>
    </location>
</feature>
<accession>A0A061GPH0</accession>
<name>A0A061GPH0_THECC</name>
<gene>
    <name evidence="2" type="ORF">TCM_038800</name>
</gene>
<sequence>MEHAFSGVSLNLGRFMIERMRGVCRLEKINFPYGNIITSLVQKKGIWSSRYEADKVQSKDQAIYLGSLPKMGYKLDGERFVKTPKAGPGKESSLTTQPKVAPSQVLNEVIFNLLMRIYGKLTDQRARMQKIEEKVTELENVLQEKRKMQSEPAAADTSTTPSIAPTGQDAKSSAFQAEGHEPEVNQPRKSPPFQEVI</sequence>
<dbReference type="Gramene" id="EOY31710">
    <property type="protein sequence ID" value="EOY31710"/>
    <property type="gene ID" value="TCM_038800"/>
</dbReference>
<keyword evidence="3" id="KW-1185">Reference proteome</keyword>
<feature type="compositionally biased region" description="Polar residues" evidence="1">
    <location>
        <begin position="156"/>
        <end position="175"/>
    </location>
</feature>
<evidence type="ECO:0000313" key="3">
    <source>
        <dbReference type="Proteomes" id="UP000026915"/>
    </source>
</evidence>
<dbReference type="EMBL" id="CM001887">
    <property type="protein sequence ID" value="EOY31710.1"/>
    <property type="molecule type" value="Genomic_DNA"/>
</dbReference>
<organism evidence="2 3">
    <name type="scientific">Theobroma cacao</name>
    <name type="common">Cacao</name>
    <name type="synonym">Cocoa</name>
    <dbReference type="NCBI Taxonomy" id="3641"/>
    <lineage>
        <taxon>Eukaryota</taxon>
        <taxon>Viridiplantae</taxon>
        <taxon>Streptophyta</taxon>
        <taxon>Embryophyta</taxon>
        <taxon>Tracheophyta</taxon>
        <taxon>Spermatophyta</taxon>
        <taxon>Magnoliopsida</taxon>
        <taxon>eudicotyledons</taxon>
        <taxon>Gunneridae</taxon>
        <taxon>Pentapetalae</taxon>
        <taxon>rosids</taxon>
        <taxon>malvids</taxon>
        <taxon>Malvales</taxon>
        <taxon>Malvaceae</taxon>
        <taxon>Byttnerioideae</taxon>
        <taxon>Theobroma</taxon>
    </lineage>
</organism>
<dbReference type="InParanoid" id="A0A061GPH0"/>
<dbReference type="HOGENOM" id="CLU_1605649_0_0_1"/>
<evidence type="ECO:0000256" key="1">
    <source>
        <dbReference type="SAM" id="MobiDB-lite"/>
    </source>
</evidence>
<proteinExistence type="predicted"/>
<dbReference type="AlphaFoldDB" id="A0A061GPH0"/>
<dbReference type="Proteomes" id="UP000026915">
    <property type="component" value="Chromosome 9"/>
</dbReference>
<evidence type="ECO:0000313" key="2">
    <source>
        <dbReference type="EMBL" id="EOY31710.1"/>
    </source>
</evidence>